<comment type="caution">
    <text evidence="2">The sequence shown here is derived from an EMBL/GenBank/DDBJ whole genome shotgun (WGS) entry which is preliminary data.</text>
</comment>
<accession>A0ABT7AKF7</accession>
<feature type="domain" description="VOC" evidence="1">
    <location>
        <begin position="1"/>
        <end position="128"/>
    </location>
</feature>
<proteinExistence type="predicted"/>
<dbReference type="PANTHER" id="PTHR35006">
    <property type="entry name" value="GLYOXALASE FAMILY PROTEIN (AFU_ORTHOLOGUE AFUA_5G14830)"/>
    <property type="match status" value="1"/>
</dbReference>
<dbReference type="Proteomes" id="UP001321492">
    <property type="component" value="Unassembled WGS sequence"/>
</dbReference>
<organism evidence="2 3">
    <name type="scientific">Chelatococcus albus</name>
    <dbReference type="NCBI Taxonomy" id="3047466"/>
    <lineage>
        <taxon>Bacteria</taxon>
        <taxon>Pseudomonadati</taxon>
        <taxon>Pseudomonadota</taxon>
        <taxon>Alphaproteobacteria</taxon>
        <taxon>Hyphomicrobiales</taxon>
        <taxon>Chelatococcaceae</taxon>
        <taxon>Chelatococcus</taxon>
    </lineage>
</organism>
<dbReference type="Pfam" id="PF00903">
    <property type="entry name" value="Glyoxalase"/>
    <property type="match status" value="1"/>
</dbReference>
<evidence type="ECO:0000313" key="2">
    <source>
        <dbReference type="EMBL" id="MDJ1159855.1"/>
    </source>
</evidence>
<dbReference type="InterPro" id="IPR029068">
    <property type="entry name" value="Glyas_Bleomycin-R_OHBP_Dase"/>
</dbReference>
<evidence type="ECO:0000313" key="3">
    <source>
        <dbReference type="Proteomes" id="UP001321492"/>
    </source>
</evidence>
<dbReference type="InterPro" id="IPR004360">
    <property type="entry name" value="Glyas_Fos-R_dOase_dom"/>
</dbReference>
<gene>
    <name evidence="2" type="ORF">QNA08_16670</name>
</gene>
<dbReference type="RefSeq" id="WP_283741852.1">
    <property type="nucleotide sequence ID" value="NZ_JASJEV010000013.1"/>
</dbReference>
<dbReference type="EMBL" id="JASJEV010000013">
    <property type="protein sequence ID" value="MDJ1159855.1"/>
    <property type="molecule type" value="Genomic_DNA"/>
</dbReference>
<dbReference type="InterPro" id="IPR037523">
    <property type="entry name" value="VOC_core"/>
</dbReference>
<dbReference type="PROSITE" id="PS51819">
    <property type="entry name" value="VOC"/>
    <property type="match status" value="1"/>
</dbReference>
<evidence type="ECO:0000259" key="1">
    <source>
        <dbReference type="PROSITE" id="PS51819"/>
    </source>
</evidence>
<dbReference type="Gene3D" id="3.10.180.10">
    <property type="entry name" value="2,3-Dihydroxybiphenyl 1,2-Dioxygenase, domain 1"/>
    <property type="match status" value="1"/>
</dbReference>
<dbReference type="CDD" id="cd07262">
    <property type="entry name" value="VOC_like"/>
    <property type="match status" value="1"/>
</dbReference>
<dbReference type="SUPFAM" id="SSF54593">
    <property type="entry name" value="Glyoxalase/Bleomycin resistance protein/Dihydroxybiphenyl dioxygenase"/>
    <property type="match status" value="1"/>
</dbReference>
<name>A0ABT7AKF7_9HYPH</name>
<keyword evidence="3" id="KW-1185">Reference proteome</keyword>
<sequence>MFSHVTIGTNDLDAAVAFYDTVLATLGLRRRFHEPESGWVGYEVAQEGRGPLICIGRPFDGAPAAPGNGVTIAFNAARRDEVDAFHAAALAAGGMDEGAPGLRAHYHPDFYGAYVRDPAGNKLCCVCHAPA</sequence>
<protein>
    <submittedName>
        <fullName evidence="2">VOC family protein</fullName>
    </submittedName>
</protein>
<reference evidence="2 3" key="1">
    <citation type="submission" date="2023-05" db="EMBL/GenBank/DDBJ databases">
        <title>Chelatococcus sp. nov., a moderately thermophilic bacterium isolated from hot spring microbial mat.</title>
        <authorList>
            <person name="Hu C.-J."/>
            <person name="Li W.-J."/>
        </authorList>
    </citation>
    <scope>NUCLEOTIDE SEQUENCE [LARGE SCALE GENOMIC DNA]</scope>
    <source>
        <strain evidence="2 3">SYSU G07232</strain>
    </source>
</reference>
<dbReference type="PANTHER" id="PTHR35006:SF1">
    <property type="entry name" value="BLL2941 PROTEIN"/>
    <property type="match status" value="1"/>
</dbReference>